<evidence type="ECO:0000313" key="4">
    <source>
        <dbReference type="Proteomes" id="UP000077134"/>
    </source>
</evidence>
<protein>
    <submittedName>
        <fullName evidence="3">ATP-utilizing protein</fullName>
    </submittedName>
</protein>
<dbReference type="InterPro" id="IPR005232">
    <property type="entry name" value="LarE"/>
</dbReference>
<dbReference type="AlphaFoldDB" id="A0A167G555"/>
<dbReference type="Proteomes" id="UP000077134">
    <property type="component" value="Unassembled WGS sequence"/>
</dbReference>
<dbReference type="InterPro" id="IPR022310">
    <property type="entry name" value="NAD/GMP_synthase"/>
</dbReference>
<dbReference type="Gene3D" id="3.40.50.620">
    <property type="entry name" value="HUPs"/>
    <property type="match status" value="1"/>
</dbReference>
<feature type="active site" description="Nucleophile and sulfur donor" evidence="1">
    <location>
        <position position="194"/>
    </location>
</feature>
<reference evidence="3 4" key="1">
    <citation type="submission" date="2016-02" db="EMBL/GenBank/DDBJ databases">
        <title>Paenibacillus sp. LPB0068, isolated from Crassostrea gigas.</title>
        <authorList>
            <person name="Shin S.-K."/>
            <person name="Yi H."/>
        </authorList>
    </citation>
    <scope>NUCLEOTIDE SEQUENCE [LARGE SCALE GENOMIC DNA]</scope>
    <source>
        <strain evidence="3 4">LPB0068</strain>
    </source>
</reference>
<dbReference type="Pfam" id="PF02540">
    <property type="entry name" value="NAD_synthase"/>
    <property type="match status" value="1"/>
</dbReference>
<dbReference type="PIRSF" id="PIRSF006661">
    <property type="entry name" value="PP-lp_UCP006661"/>
    <property type="match status" value="1"/>
</dbReference>
<organism evidence="3 4">
    <name type="scientific">Paenibacillus crassostreae</name>
    <dbReference type="NCBI Taxonomy" id="1763538"/>
    <lineage>
        <taxon>Bacteria</taxon>
        <taxon>Bacillati</taxon>
        <taxon>Bacillota</taxon>
        <taxon>Bacilli</taxon>
        <taxon>Bacillales</taxon>
        <taxon>Paenibacillaceae</taxon>
        <taxon>Paenibacillus</taxon>
    </lineage>
</organism>
<dbReference type="PANTHER" id="PTHR43169">
    <property type="entry name" value="EXSB FAMILY PROTEIN"/>
    <property type="match status" value="1"/>
</dbReference>
<dbReference type="GO" id="GO:0016783">
    <property type="term" value="F:sulfurtransferase activity"/>
    <property type="evidence" value="ECO:0007669"/>
    <property type="project" value="InterPro"/>
</dbReference>
<sequence>MKYGIRFNRNERGDEMSTLQQKYDYLKQILSGMKRVVVAFSGGVDSTLLLKVALDTLGPANVLAVTTDSETYPSRELEDAKRIAQELGAPHKVVYTSELSIPGYVENTENRCYFCKKNLFEELLPHINDSVEGYNHLLFGLIADDMSEHRPGVKAAREYGVRGPLQEADLFKPEIRELSRELGLSNWNKPSFACLSSRIAYGETITLQKLSKVDQAEDYLLSLGFRQVRVRTHNNIARIEVEQSEMTRLIELGNEISNQLRKIGYEFVTMDLSGYKSGSMNRVLERGGSHELV</sequence>
<feature type="domain" description="NAD/GMP synthase" evidence="2">
    <location>
        <begin position="24"/>
        <end position="94"/>
    </location>
</feature>
<keyword evidence="4" id="KW-1185">Reference proteome</keyword>
<dbReference type="KEGG" id="pcx:LPB68_19160"/>
<evidence type="ECO:0000313" key="3">
    <source>
        <dbReference type="EMBL" id="OAB77221.1"/>
    </source>
</evidence>
<dbReference type="STRING" id="1763538.LPB68_19160"/>
<proteinExistence type="predicted"/>
<dbReference type="InterPro" id="IPR014729">
    <property type="entry name" value="Rossmann-like_a/b/a_fold"/>
</dbReference>
<dbReference type="InterPro" id="IPR052188">
    <property type="entry name" value="Ni-pincer_cofactor_biosynth"/>
</dbReference>
<dbReference type="SUPFAM" id="SSF52402">
    <property type="entry name" value="Adenine nucleotide alpha hydrolases-like"/>
    <property type="match status" value="1"/>
</dbReference>
<dbReference type="EMBL" id="LSFN01000005">
    <property type="protein sequence ID" value="OAB77221.1"/>
    <property type="molecule type" value="Genomic_DNA"/>
</dbReference>
<evidence type="ECO:0000256" key="1">
    <source>
        <dbReference type="PIRSR" id="PIRSR006661-1"/>
    </source>
</evidence>
<dbReference type="CDD" id="cd01990">
    <property type="entry name" value="LarE-like"/>
    <property type="match status" value="1"/>
</dbReference>
<dbReference type="PANTHER" id="PTHR43169:SF2">
    <property type="entry name" value="NAD_GMP SYNTHASE DOMAIN-CONTAINING PROTEIN"/>
    <property type="match status" value="1"/>
</dbReference>
<dbReference type="GO" id="GO:0006163">
    <property type="term" value="P:purine nucleotide metabolic process"/>
    <property type="evidence" value="ECO:0007669"/>
    <property type="project" value="UniProtKB-ARBA"/>
</dbReference>
<accession>A0A167G555</accession>
<comment type="caution">
    <text evidence="3">The sequence shown here is derived from an EMBL/GenBank/DDBJ whole genome shotgun (WGS) entry which is preliminary data.</text>
</comment>
<name>A0A167G555_9BACL</name>
<dbReference type="NCBIfam" id="TIGR00268">
    <property type="entry name" value="ATP-dependent sacrificial sulfur transferase LarE"/>
    <property type="match status" value="1"/>
</dbReference>
<evidence type="ECO:0000259" key="2">
    <source>
        <dbReference type="Pfam" id="PF02540"/>
    </source>
</evidence>
<gene>
    <name evidence="3" type="ORF">PNBC_05580</name>
</gene>